<dbReference type="Pfam" id="PF00501">
    <property type="entry name" value="AMP-binding"/>
    <property type="match status" value="2"/>
</dbReference>
<feature type="domain" description="Carrier" evidence="8">
    <location>
        <begin position="1595"/>
        <end position="1670"/>
    </location>
</feature>
<dbReference type="Pfam" id="PF23024">
    <property type="entry name" value="AMP-dom_DIP2-like"/>
    <property type="match status" value="1"/>
</dbReference>
<dbReference type="CDD" id="cd05931">
    <property type="entry name" value="FAAL"/>
    <property type="match status" value="1"/>
</dbReference>
<keyword evidence="5" id="KW-0276">Fatty acid metabolism</keyword>
<keyword evidence="3" id="KW-0596">Phosphopantetheine</keyword>
<sequence>MIDNYGEAISSLQNSVNLRHLQSFSNPRRVVLPEIIRQHAIARSADVAIRELGDGENITATVTYAQLADSVEQMAATLDKRTGQGDRVIVLVRRPALFVPTFLACLRTGRIAVPLALPSSPNAALSALRLIIRASAASAVLTDLSAVVAPLLADHPGLPVLDVTERYPGATGPAALPSLDDIAFLQFTSGSTGSPRGVVVRHGNLMANQEQIRSRFEQDEDAVVVSWLPMYHDMGLIGAVLHPLYLGATAVLMPPEAFLERPARWLRAISRFGGTVSPAPNFAFDLCTARIRDEELGGVDLSTWNVACNGAEPVRAATLRAFTARFAPHGFDPSAMSPAYGLAEATLMVSAVPRGTEPGLRQGRVSCGVPVCEVRVVASGGGPAAPGEIGEIEVRGANVTDGYWDPASATAAADEHWRPEGWMTTGDLGFLEKGELYVSGRIKDVVIVRGRNLYSHDIEDTAQSASALLRRGDGAVVQDGDAVVLVQGLRDAGRAEEAARLVRAAVVRAHGVTLDSIVFVAPGSVPKTTSGKIRRSESLRLLREGKLEVLAVSGDGTPEGGCGGVATDRLAGVVREFLRLPGDLDVTGTPLVALGLDSLRAVQLKEELRERLAIDVTIADLLAAGGVADLAAACRPVARAAGPAGPQPLAGGELPFAPATAWERIMWAVQRRNPASTAYVIARRFVLDDTVEVPALLAAFDALVAARPHLSSVYRLREGSLIREPGIGPTARHQRADDAMAAAERAATEPIDLSAGPLIALDVFTDDGCRVLLLRVHHILADMTSAGVLAGELLALAAGGAGVPDGAPVFAPEPQTPDPAELAAWRAEFADATPLWLPTAASSATEVGAGRVRWATLSPTALDQVDAIAVRNRTTRAGVLLAFEVLWLARLSDQDTVSLAVPLSLRTAAAEARIPGYAVNTLPLVVTIDENGSFDDLVVRCAAAQLRALALRGVPLTELVGDAGTAARAGEAMRCLFGYLEDHEDEVRGLAGVALQEPGTQLLAYGARMRLEPLPISALAPIDLAYAPSGDGLVGRLVLAADMFDDDHADLLTDALSQIHAAALAQPGRALRELTVKRAGFTEPQPPAGPSAGTLADRWHDQVATRPGDTALVTARDSFTYEQLDQGVRDVAARLGKLGRAPVAALLIGDRDRMVPAVLASHVRGAAVLPLGTASPNADLRFMIEDAGAEVLLADEELAPRARQLVAECARPPRVELLPDLATLVSAGRPSEAFEPVSADAVAYIVYTSGSTGTPKGVPITHANVLPLLDWQVGGLGAGPRFRLIQTLALTFDFGLQELWTPLLYGGTLVMPPDHVRSNAGAYLRFVTEHEINALFVTPSFARELMTWGQPMPTVRLFVLGGELLTYELVDRIVALLPPGAVVINGYGPTEASINCAMQRVEARRCAAVVPVGVPTGASTIRLLDRLGRRVPPGAVGEVVIGGPGVASGYLGLAAETAERFVDAPEPGGGRLYRSGDRAMWTAGGELVILGRADGQAKVSGFRIEVGEVEARLRALDGVRDAAVVVDRRGGTARLAAFVVAPGADLAALRQAAVAGMPPHMRPELLCAVTALARTAHGKLDVDALLAVADDRRRTRARDPLDVVLDAWRDVLGVDVEPDDTFFELGGHSLAVTQVMSRIQAALDLPGLPLSLFFEHVTPRRLAGHLAALVDPAPARTPSLATARKRRGLQRRHRPS</sequence>
<dbReference type="CDD" id="cd05930">
    <property type="entry name" value="A_NRPS"/>
    <property type="match status" value="1"/>
</dbReference>
<keyword evidence="10" id="KW-1185">Reference proteome</keyword>
<proteinExistence type="inferred from homology"/>
<evidence type="ECO:0000256" key="6">
    <source>
        <dbReference type="ARBA" id="ARBA00023098"/>
    </source>
</evidence>
<dbReference type="GO" id="GO:0006631">
    <property type="term" value="P:fatty acid metabolic process"/>
    <property type="evidence" value="ECO:0007669"/>
    <property type="project" value="UniProtKB-KW"/>
</dbReference>
<dbReference type="SUPFAM" id="SSF52777">
    <property type="entry name" value="CoA-dependent acyltransferases"/>
    <property type="match status" value="2"/>
</dbReference>
<dbReference type="Proteomes" id="UP000199111">
    <property type="component" value="Unassembled WGS sequence"/>
</dbReference>
<dbReference type="GO" id="GO:0071766">
    <property type="term" value="P:Actinobacterium-type cell wall biogenesis"/>
    <property type="evidence" value="ECO:0007669"/>
    <property type="project" value="UniProtKB-ARBA"/>
</dbReference>
<dbReference type="GO" id="GO:0003824">
    <property type="term" value="F:catalytic activity"/>
    <property type="evidence" value="ECO:0007669"/>
    <property type="project" value="InterPro"/>
</dbReference>
<dbReference type="InterPro" id="IPR020845">
    <property type="entry name" value="AMP-binding_CS"/>
</dbReference>
<dbReference type="InterPro" id="IPR025110">
    <property type="entry name" value="AMP-bd_C"/>
</dbReference>
<evidence type="ECO:0000256" key="3">
    <source>
        <dbReference type="ARBA" id="ARBA00022450"/>
    </source>
</evidence>
<dbReference type="SMART" id="SM00823">
    <property type="entry name" value="PKS_PP"/>
    <property type="match status" value="2"/>
</dbReference>
<accession>A0A1I3N038</accession>
<gene>
    <name evidence="9" type="ORF">SAMN05216275_10668</name>
</gene>
<keyword evidence="6" id="KW-0443">Lipid metabolism</keyword>
<dbReference type="Gene3D" id="3.30.300.30">
    <property type="match status" value="2"/>
</dbReference>
<dbReference type="FunFam" id="3.40.50.12780:FF:000013">
    <property type="entry name" value="Long-chain-fatty-acid--AMP ligase FadD32"/>
    <property type="match status" value="1"/>
</dbReference>
<dbReference type="GO" id="GO:0031177">
    <property type="term" value="F:phosphopantetheine binding"/>
    <property type="evidence" value="ECO:0007669"/>
    <property type="project" value="InterPro"/>
</dbReference>
<dbReference type="GO" id="GO:0005737">
    <property type="term" value="C:cytoplasm"/>
    <property type="evidence" value="ECO:0007669"/>
    <property type="project" value="TreeGrafter"/>
</dbReference>
<dbReference type="InterPro" id="IPR023213">
    <property type="entry name" value="CAT-like_dom_sf"/>
</dbReference>
<dbReference type="GO" id="GO:0044550">
    <property type="term" value="P:secondary metabolite biosynthetic process"/>
    <property type="evidence" value="ECO:0007669"/>
    <property type="project" value="TreeGrafter"/>
</dbReference>
<evidence type="ECO:0000313" key="9">
    <source>
        <dbReference type="EMBL" id="SFJ02618.1"/>
    </source>
</evidence>
<dbReference type="InterPro" id="IPR010071">
    <property type="entry name" value="AA_adenyl_dom"/>
</dbReference>
<feature type="compositionally biased region" description="Basic residues" evidence="7">
    <location>
        <begin position="1683"/>
        <end position="1696"/>
    </location>
</feature>
<dbReference type="SUPFAM" id="SSF56801">
    <property type="entry name" value="Acetyl-CoA synthetase-like"/>
    <property type="match status" value="2"/>
</dbReference>
<dbReference type="InterPro" id="IPR000873">
    <property type="entry name" value="AMP-dep_synth/lig_dom"/>
</dbReference>
<dbReference type="Pfam" id="PF00550">
    <property type="entry name" value="PP-binding"/>
    <property type="match status" value="2"/>
</dbReference>
<dbReference type="PROSITE" id="PS00455">
    <property type="entry name" value="AMP_BINDING"/>
    <property type="match status" value="2"/>
</dbReference>
<evidence type="ECO:0000256" key="5">
    <source>
        <dbReference type="ARBA" id="ARBA00022832"/>
    </source>
</evidence>
<evidence type="ECO:0000256" key="2">
    <source>
        <dbReference type="ARBA" id="ARBA00006432"/>
    </source>
</evidence>
<feature type="region of interest" description="Disordered" evidence="7">
    <location>
        <begin position="1677"/>
        <end position="1696"/>
    </location>
</feature>
<dbReference type="InterPro" id="IPR042099">
    <property type="entry name" value="ANL_N_sf"/>
</dbReference>
<dbReference type="InterPro" id="IPR045851">
    <property type="entry name" value="AMP-bd_C_sf"/>
</dbReference>
<dbReference type="Gene3D" id="3.30.559.30">
    <property type="entry name" value="Nonribosomal peptide synthetase, condensation domain"/>
    <property type="match status" value="1"/>
</dbReference>
<dbReference type="InterPro" id="IPR036736">
    <property type="entry name" value="ACP-like_sf"/>
</dbReference>
<dbReference type="EMBL" id="FOQY01000006">
    <property type="protein sequence ID" value="SFJ02618.1"/>
    <property type="molecule type" value="Genomic_DNA"/>
</dbReference>
<dbReference type="NCBIfam" id="TIGR01733">
    <property type="entry name" value="AA-adenyl-dom"/>
    <property type="match status" value="1"/>
</dbReference>
<evidence type="ECO:0000256" key="1">
    <source>
        <dbReference type="ARBA" id="ARBA00001957"/>
    </source>
</evidence>
<dbReference type="PANTHER" id="PTHR45527">
    <property type="entry name" value="NONRIBOSOMAL PEPTIDE SYNTHETASE"/>
    <property type="match status" value="1"/>
</dbReference>
<keyword evidence="4" id="KW-0597">Phosphoprotein</keyword>
<evidence type="ECO:0000256" key="4">
    <source>
        <dbReference type="ARBA" id="ARBA00022553"/>
    </source>
</evidence>
<dbReference type="PANTHER" id="PTHR45527:SF1">
    <property type="entry name" value="FATTY ACID SYNTHASE"/>
    <property type="match status" value="1"/>
</dbReference>
<dbReference type="SUPFAM" id="SSF47336">
    <property type="entry name" value="ACP-like"/>
    <property type="match status" value="2"/>
</dbReference>
<dbReference type="Pfam" id="PF13193">
    <property type="entry name" value="AMP-binding_C"/>
    <property type="match status" value="1"/>
</dbReference>
<organism evidence="9 10">
    <name type="scientific">Streptosporangium canum</name>
    <dbReference type="NCBI Taxonomy" id="324952"/>
    <lineage>
        <taxon>Bacteria</taxon>
        <taxon>Bacillati</taxon>
        <taxon>Actinomycetota</taxon>
        <taxon>Actinomycetes</taxon>
        <taxon>Streptosporangiales</taxon>
        <taxon>Streptosporangiaceae</taxon>
        <taxon>Streptosporangium</taxon>
    </lineage>
</organism>
<evidence type="ECO:0000256" key="7">
    <source>
        <dbReference type="SAM" id="MobiDB-lite"/>
    </source>
</evidence>
<dbReference type="InterPro" id="IPR001242">
    <property type="entry name" value="Condensation_dom"/>
</dbReference>
<dbReference type="Pfam" id="PF00668">
    <property type="entry name" value="Condensation"/>
    <property type="match status" value="1"/>
</dbReference>
<dbReference type="PROSITE" id="PS50075">
    <property type="entry name" value="CARRIER"/>
    <property type="match status" value="2"/>
</dbReference>
<dbReference type="Gene3D" id="3.40.50.12780">
    <property type="entry name" value="N-terminal domain of ligase-like"/>
    <property type="match status" value="2"/>
</dbReference>
<dbReference type="InterPro" id="IPR040097">
    <property type="entry name" value="FAAL/FAAC"/>
</dbReference>
<reference evidence="10" key="1">
    <citation type="submission" date="2016-10" db="EMBL/GenBank/DDBJ databases">
        <authorList>
            <person name="Varghese N."/>
            <person name="Submissions S."/>
        </authorList>
    </citation>
    <scope>NUCLEOTIDE SEQUENCE [LARGE SCALE GENOMIC DNA]</scope>
    <source>
        <strain evidence="10">CGMCC 4.2126</strain>
    </source>
</reference>
<feature type="domain" description="Carrier" evidence="8">
    <location>
        <begin position="564"/>
        <end position="638"/>
    </location>
</feature>
<evidence type="ECO:0000313" key="10">
    <source>
        <dbReference type="Proteomes" id="UP000199111"/>
    </source>
</evidence>
<comment type="cofactor">
    <cofactor evidence="1">
        <name>pantetheine 4'-phosphate</name>
        <dbReference type="ChEBI" id="CHEBI:47942"/>
    </cofactor>
</comment>
<dbReference type="GO" id="GO:0043041">
    <property type="term" value="P:amino acid activation for nonribosomal peptide biosynthetic process"/>
    <property type="evidence" value="ECO:0007669"/>
    <property type="project" value="TreeGrafter"/>
</dbReference>
<evidence type="ECO:0000259" key="8">
    <source>
        <dbReference type="PROSITE" id="PS50075"/>
    </source>
</evidence>
<dbReference type="Gene3D" id="1.10.1200.10">
    <property type="entry name" value="ACP-like"/>
    <property type="match status" value="2"/>
</dbReference>
<dbReference type="GO" id="GO:0008610">
    <property type="term" value="P:lipid biosynthetic process"/>
    <property type="evidence" value="ECO:0007669"/>
    <property type="project" value="InterPro"/>
</dbReference>
<dbReference type="InterPro" id="IPR009081">
    <property type="entry name" value="PP-bd_ACP"/>
</dbReference>
<protein>
    <submittedName>
        <fullName evidence="9">Nonribosomal peptide synthetase protein BlmVI</fullName>
    </submittedName>
</protein>
<name>A0A1I3N038_9ACTN</name>
<dbReference type="InterPro" id="IPR020806">
    <property type="entry name" value="PKS_PP-bd"/>
</dbReference>
<dbReference type="Gene3D" id="3.30.559.10">
    <property type="entry name" value="Chloramphenicol acetyltransferase-like domain"/>
    <property type="match status" value="1"/>
</dbReference>
<comment type="similarity">
    <text evidence="2">Belongs to the ATP-dependent AMP-binding enzyme family.</text>
</comment>